<dbReference type="PANTHER" id="PTHR31213:SF205">
    <property type="entry name" value="ABSCISIC ACID RECEPTOR PYL3"/>
    <property type="match status" value="1"/>
</dbReference>
<keyword evidence="8" id="KW-0650">Protein phosphatase inhibitor</keyword>
<dbReference type="GO" id="GO:0005737">
    <property type="term" value="C:cytoplasm"/>
    <property type="evidence" value="ECO:0007669"/>
    <property type="project" value="UniProtKB-SubCell"/>
</dbReference>
<gene>
    <name evidence="9" type="ORF">QYE76_034204</name>
</gene>
<keyword evidence="5" id="KW-0938">Abscisic acid signaling pathway</keyword>
<keyword evidence="4" id="KW-0963">Cytoplasm</keyword>
<dbReference type="GO" id="GO:0038023">
    <property type="term" value="F:signaling receptor activity"/>
    <property type="evidence" value="ECO:0007669"/>
    <property type="project" value="TreeGrafter"/>
</dbReference>
<dbReference type="GO" id="GO:0009738">
    <property type="term" value="P:abscisic acid-activated signaling pathway"/>
    <property type="evidence" value="ECO:0007669"/>
    <property type="project" value="UniProtKB-KW"/>
</dbReference>
<comment type="subcellular location">
    <subcellularLocation>
        <location evidence="2">Cytoplasm</location>
    </subcellularLocation>
    <subcellularLocation>
        <location evidence="1">Nucleus</location>
    </subcellularLocation>
</comment>
<dbReference type="FunFam" id="3.30.530.20:FF:000039">
    <property type="entry name" value="Bet v I allergen-like"/>
    <property type="match status" value="1"/>
</dbReference>
<dbReference type="GO" id="GO:0010427">
    <property type="term" value="F:abscisic acid binding"/>
    <property type="evidence" value="ECO:0007669"/>
    <property type="project" value="TreeGrafter"/>
</dbReference>
<keyword evidence="7" id="KW-0539">Nucleus</keyword>
<evidence type="ECO:0000256" key="5">
    <source>
        <dbReference type="ARBA" id="ARBA00022682"/>
    </source>
</evidence>
<evidence type="ECO:0000256" key="2">
    <source>
        <dbReference type="ARBA" id="ARBA00004496"/>
    </source>
</evidence>
<dbReference type="EMBL" id="JAUUTY010000007">
    <property type="protein sequence ID" value="KAK1610531.1"/>
    <property type="molecule type" value="Genomic_DNA"/>
</dbReference>
<proteinExistence type="inferred from homology"/>
<dbReference type="Gene3D" id="3.30.530.20">
    <property type="match status" value="1"/>
</dbReference>
<evidence type="ECO:0000256" key="4">
    <source>
        <dbReference type="ARBA" id="ARBA00022490"/>
    </source>
</evidence>
<organism evidence="9 10">
    <name type="scientific">Lolium multiflorum</name>
    <name type="common">Italian ryegrass</name>
    <name type="synonym">Lolium perenne subsp. multiflorum</name>
    <dbReference type="NCBI Taxonomy" id="4521"/>
    <lineage>
        <taxon>Eukaryota</taxon>
        <taxon>Viridiplantae</taxon>
        <taxon>Streptophyta</taxon>
        <taxon>Embryophyta</taxon>
        <taxon>Tracheophyta</taxon>
        <taxon>Spermatophyta</taxon>
        <taxon>Magnoliopsida</taxon>
        <taxon>Liliopsida</taxon>
        <taxon>Poales</taxon>
        <taxon>Poaceae</taxon>
        <taxon>BOP clade</taxon>
        <taxon>Pooideae</taxon>
        <taxon>Poodae</taxon>
        <taxon>Poeae</taxon>
        <taxon>Poeae Chloroplast Group 2 (Poeae type)</taxon>
        <taxon>Loliodinae</taxon>
        <taxon>Loliinae</taxon>
        <taxon>Lolium</taxon>
    </lineage>
</organism>
<comment type="similarity">
    <text evidence="3">Belongs to the PYR/PYL/RCAR abscisic acid intracellular receptor family.</text>
</comment>
<dbReference type="Proteomes" id="UP001231189">
    <property type="component" value="Unassembled WGS sequence"/>
</dbReference>
<sequence>MDGGSSEAAQLARQLADCRLTERCELCPEEMSYVQRFHRREPTSNQCTSIVTQHVKAPLQTVWSLVRKFDQPQLFKPFVTECVMHGNMEPGSVRDVQVQTGLPATRSTERLELLDDNEHIISVKFIGGDHLLKNYSSILTVHPEVIDGHPATLVIESFVVDVPVMNTKDDICYFVETLLRCNLKSLADVSEKRVNHAAQN</sequence>
<evidence type="ECO:0000256" key="6">
    <source>
        <dbReference type="ARBA" id="ARBA00023170"/>
    </source>
</evidence>
<keyword evidence="10" id="KW-1185">Reference proteome</keyword>
<reference evidence="9" key="1">
    <citation type="submission" date="2023-07" db="EMBL/GenBank/DDBJ databases">
        <title>A chromosome-level genome assembly of Lolium multiflorum.</title>
        <authorList>
            <person name="Chen Y."/>
            <person name="Copetti D."/>
            <person name="Kolliker R."/>
            <person name="Studer B."/>
        </authorList>
    </citation>
    <scope>NUCLEOTIDE SEQUENCE</scope>
    <source>
        <strain evidence="9">02402/16</strain>
        <tissue evidence="9">Leaf</tissue>
    </source>
</reference>
<evidence type="ECO:0000313" key="10">
    <source>
        <dbReference type="Proteomes" id="UP001231189"/>
    </source>
</evidence>
<comment type="caution">
    <text evidence="9">The sequence shown here is derived from an EMBL/GenBank/DDBJ whole genome shotgun (WGS) entry which is preliminary data.</text>
</comment>
<dbReference type="CDD" id="cd07821">
    <property type="entry name" value="PYR_PYL_RCAR_like"/>
    <property type="match status" value="1"/>
</dbReference>
<evidence type="ECO:0000256" key="1">
    <source>
        <dbReference type="ARBA" id="ARBA00004123"/>
    </source>
</evidence>
<dbReference type="SUPFAM" id="SSF55961">
    <property type="entry name" value="Bet v1-like"/>
    <property type="match status" value="1"/>
</dbReference>
<dbReference type="InterPro" id="IPR023393">
    <property type="entry name" value="START-like_dom_sf"/>
</dbReference>
<evidence type="ECO:0000256" key="7">
    <source>
        <dbReference type="ARBA" id="ARBA00023242"/>
    </source>
</evidence>
<evidence type="ECO:0000313" key="9">
    <source>
        <dbReference type="EMBL" id="KAK1610531.1"/>
    </source>
</evidence>
<dbReference type="Pfam" id="PF10604">
    <property type="entry name" value="Polyketide_cyc2"/>
    <property type="match status" value="1"/>
</dbReference>
<dbReference type="GO" id="GO:0004864">
    <property type="term" value="F:protein phosphatase inhibitor activity"/>
    <property type="evidence" value="ECO:0007669"/>
    <property type="project" value="UniProtKB-KW"/>
</dbReference>
<dbReference type="InterPro" id="IPR050279">
    <property type="entry name" value="Plant_def-hormone_signal"/>
</dbReference>
<dbReference type="PANTHER" id="PTHR31213">
    <property type="entry name" value="OS08G0374000 PROTEIN-RELATED"/>
    <property type="match status" value="1"/>
</dbReference>
<accession>A0AAD8QX87</accession>
<dbReference type="InterPro" id="IPR019587">
    <property type="entry name" value="Polyketide_cyclase/dehydratase"/>
</dbReference>
<dbReference type="GO" id="GO:0005634">
    <property type="term" value="C:nucleus"/>
    <property type="evidence" value="ECO:0007669"/>
    <property type="project" value="UniProtKB-SubCell"/>
</dbReference>
<keyword evidence="6" id="KW-0675">Receptor</keyword>
<name>A0AAD8QX87_LOLMU</name>
<dbReference type="AlphaFoldDB" id="A0AAD8QX87"/>
<evidence type="ECO:0000256" key="8">
    <source>
        <dbReference type="ARBA" id="ARBA00023272"/>
    </source>
</evidence>
<protein>
    <submittedName>
        <fullName evidence="9">Uncharacterized protein</fullName>
    </submittedName>
</protein>
<evidence type="ECO:0000256" key="3">
    <source>
        <dbReference type="ARBA" id="ARBA00008594"/>
    </source>
</evidence>